<protein>
    <submittedName>
        <fullName evidence="1">Uncharacterized protein</fullName>
    </submittedName>
</protein>
<reference evidence="2" key="1">
    <citation type="journal article" date="2021" name="BMC Genomics">
        <title>Chromosome-level genome assembly and manually-curated proteome of model necrotroph Parastagonospora nodorum Sn15 reveals a genome-wide trove of candidate effector homologs, and redundancy of virulence-related functions within an accessory chromosome.</title>
        <authorList>
            <person name="Bertazzoni S."/>
            <person name="Jones D.A.B."/>
            <person name="Phan H.T."/>
            <person name="Tan K.-C."/>
            <person name="Hane J.K."/>
        </authorList>
    </citation>
    <scope>NUCLEOTIDE SEQUENCE [LARGE SCALE GENOMIC DNA]</scope>
    <source>
        <strain evidence="2">SN15 / ATCC MYA-4574 / FGSC 10173)</strain>
    </source>
</reference>
<dbReference type="VEuPathDB" id="FungiDB:JI435_438620"/>
<sequence length="115" mass="13561">MGAKMVTRTWDFLEMSPGWCLDGRPLKQQLRSRTTDTGPQQFWKRLRWWYDPSQRKSSPILAEHPLDHPGARYPTMECVLYCGKVCRSEWVLSLPYYSSWSARKKDAPLGFQHHC</sequence>
<gene>
    <name evidence="1" type="ORF">JI435_438620</name>
</gene>
<evidence type="ECO:0000313" key="2">
    <source>
        <dbReference type="Proteomes" id="UP000663193"/>
    </source>
</evidence>
<dbReference type="AlphaFoldDB" id="A0A7U2F8P9"/>
<accession>A0A7U2F8P9</accession>
<evidence type="ECO:0000313" key="1">
    <source>
        <dbReference type="EMBL" id="QRD00809.1"/>
    </source>
</evidence>
<organism evidence="1 2">
    <name type="scientific">Phaeosphaeria nodorum (strain SN15 / ATCC MYA-4574 / FGSC 10173)</name>
    <name type="common">Glume blotch fungus</name>
    <name type="synonym">Parastagonospora nodorum</name>
    <dbReference type="NCBI Taxonomy" id="321614"/>
    <lineage>
        <taxon>Eukaryota</taxon>
        <taxon>Fungi</taxon>
        <taxon>Dikarya</taxon>
        <taxon>Ascomycota</taxon>
        <taxon>Pezizomycotina</taxon>
        <taxon>Dothideomycetes</taxon>
        <taxon>Pleosporomycetidae</taxon>
        <taxon>Pleosporales</taxon>
        <taxon>Pleosporineae</taxon>
        <taxon>Phaeosphaeriaceae</taxon>
        <taxon>Parastagonospora</taxon>
    </lineage>
</organism>
<name>A0A7U2F8P9_PHANO</name>
<proteinExistence type="predicted"/>
<dbReference type="EMBL" id="CP069033">
    <property type="protein sequence ID" value="QRD00809.1"/>
    <property type="molecule type" value="Genomic_DNA"/>
</dbReference>
<dbReference type="Proteomes" id="UP000663193">
    <property type="component" value="Chromosome 11"/>
</dbReference>
<keyword evidence="2" id="KW-1185">Reference proteome</keyword>